<dbReference type="KEGG" id="kbs:EPA93_37475"/>
<gene>
    <name evidence="4" type="ORF">EPA93_37475</name>
</gene>
<feature type="region of interest" description="Disordered" evidence="2">
    <location>
        <begin position="140"/>
        <end position="165"/>
    </location>
</feature>
<dbReference type="PROSITE" id="PS50966">
    <property type="entry name" value="ZF_SWIM"/>
    <property type="match status" value="1"/>
</dbReference>
<feature type="domain" description="SWIM-type" evidence="3">
    <location>
        <begin position="80"/>
        <end position="117"/>
    </location>
</feature>
<reference evidence="4 5" key="1">
    <citation type="submission" date="2019-01" db="EMBL/GenBank/DDBJ databases">
        <title>Ktedonosporobacter rubrisoli SCAWS-G2.</title>
        <authorList>
            <person name="Huang Y."/>
            <person name="Yan B."/>
        </authorList>
    </citation>
    <scope>NUCLEOTIDE SEQUENCE [LARGE SCALE GENOMIC DNA]</scope>
    <source>
        <strain evidence="4 5">SCAWS-G2</strain>
    </source>
</reference>
<evidence type="ECO:0000313" key="5">
    <source>
        <dbReference type="Proteomes" id="UP000290365"/>
    </source>
</evidence>
<evidence type="ECO:0000313" key="4">
    <source>
        <dbReference type="EMBL" id="QBD81363.1"/>
    </source>
</evidence>
<keyword evidence="1" id="KW-0479">Metal-binding</keyword>
<dbReference type="Proteomes" id="UP000290365">
    <property type="component" value="Chromosome"/>
</dbReference>
<proteinExistence type="predicted"/>
<organism evidence="4 5">
    <name type="scientific">Ktedonosporobacter rubrisoli</name>
    <dbReference type="NCBI Taxonomy" id="2509675"/>
    <lineage>
        <taxon>Bacteria</taxon>
        <taxon>Bacillati</taxon>
        <taxon>Chloroflexota</taxon>
        <taxon>Ktedonobacteria</taxon>
        <taxon>Ktedonobacterales</taxon>
        <taxon>Ktedonosporobacteraceae</taxon>
        <taxon>Ktedonosporobacter</taxon>
    </lineage>
</organism>
<sequence length="812" mass="89717">MENVVPGTLQRLRAADIIRMAGLTAASLGQEYCRLGAVHDTQRQGGRISGIVDVAHTISTQVTHLADDPEPGEEGGLRRYPVEVEIQSATTWQCSCPCSSTTSIPCAHAAALLYQWLARPATFVNPMETVKVAPAEIARSTTSSAPATHEPMRKEATPASKPTRPFSAARATVNIRGPLPLTGIDDILTQMGLSDLRAIAREYELVPNGMNKQQLIDAILEKLKQPEAVRHVAATLEKPQRQLLAALTLAGGALTDDDLRGLFERFSLGQPAQFQNVLTALQHKGLLFRTSLNSSAQQRIGLSGALLDVGWYVPGEVRTALRVTVPVASYDVQQSGVAEADAPIILQREPYQLLTDLLLVARALDSYRLVYDDEWREHNAPFQSTRTLGSLPSEGLTQIPPPADMPTNSLLTALQAAVPRSAAFLRFAVRLLHQADILHKDDGGTPYLRALPNVAQLLLGPARAEIAHDLFELWLTQSSYEDLFALQEESVRLRCRATAHNHPLIRPGELDAENSEARQALLALLAQAPSKQWMSFSSFARFVYRLNPLFLQKRQKLFTSPHWWVESEDGRVLRPNVLGDWQRAEMRYLTRLLTGPLHWWGICDIACTPDGRLLAFSLTPTADKLLHEGKASEPLATQDAHNLAEMLDIVDEDKILITSSVQSWSLIELMETFTEAAGVYEGRLRYRLTPKALSAAMSRGQHPEHLLEALRHVASHRSHQDDPLARLEAQLGRWTANYGRVRIYTGVTLLETADPTVMRELAATTALNNNIVQSIQPSLLILNKPGAKQITDELKRHGQPPLIHDRDSYAAE</sequence>
<dbReference type="InterPro" id="IPR011112">
    <property type="entry name" value="Rho-like_N"/>
</dbReference>
<dbReference type="GO" id="GO:0008270">
    <property type="term" value="F:zinc ion binding"/>
    <property type="evidence" value="ECO:0007669"/>
    <property type="project" value="UniProtKB-KW"/>
</dbReference>
<dbReference type="InterPro" id="IPR007527">
    <property type="entry name" value="Znf_SWIM"/>
</dbReference>
<keyword evidence="5" id="KW-1185">Reference proteome</keyword>
<dbReference type="SMART" id="SM00959">
    <property type="entry name" value="Rho_N"/>
    <property type="match status" value="1"/>
</dbReference>
<dbReference type="RefSeq" id="WP_129892424.1">
    <property type="nucleotide sequence ID" value="NZ_CP035758.1"/>
</dbReference>
<dbReference type="InterPro" id="IPR032830">
    <property type="entry name" value="XPB/Ssl2_N"/>
</dbReference>
<dbReference type="EMBL" id="CP035758">
    <property type="protein sequence ID" value="QBD81363.1"/>
    <property type="molecule type" value="Genomic_DNA"/>
</dbReference>
<keyword evidence="1" id="KW-0863">Zinc-finger</keyword>
<dbReference type="OrthoDB" id="136853at2"/>
<name>A0A4P6K0M8_KTERU</name>
<accession>A0A4P6K0M8</accession>
<evidence type="ECO:0000256" key="2">
    <source>
        <dbReference type="SAM" id="MobiDB-lite"/>
    </source>
</evidence>
<dbReference type="Pfam" id="PF13625">
    <property type="entry name" value="Helicase_C_3"/>
    <property type="match status" value="1"/>
</dbReference>
<dbReference type="Pfam" id="PF04434">
    <property type="entry name" value="SWIM"/>
    <property type="match status" value="1"/>
</dbReference>
<evidence type="ECO:0000259" key="3">
    <source>
        <dbReference type="PROSITE" id="PS50966"/>
    </source>
</evidence>
<dbReference type="AlphaFoldDB" id="A0A4P6K0M8"/>
<keyword evidence="1" id="KW-0862">Zinc</keyword>
<protein>
    <recommendedName>
        <fullName evidence="3">SWIM-type domain-containing protein</fullName>
    </recommendedName>
</protein>
<dbReference type="GO" id="GO:0006353">
    <property type="term" value="P:DNA-templated transcription termination"/>
    <property type="evidence" value="ECO:0007669"/>
    <property type="project" value="InterPro"/>
</dbReference>
<evidence type="ECO:0000256" key="1">
    <source>
        <dbReference type="PROSITE-ProRule" id="PRU00325"/>
    </source>
</evidence>
<dbReference type="Pfam" id="PF07498">
    <property type="entry name" value="Rho_N"/>
    <property type="match status" value="1"/>
</dbReference>